<dbReference type="Proteomes" id="UP001359886">
    <property type="component" value="Unassembled WGS sequence"/>
</dbReference>
<dbReference type="PROSITE" id="PS51257">
    <property type="entry name" value="PROKAR_LIPOPROTEIN"/>
    <property type="match status" value="1"/>
</dbReference>
<dbReference type="RefSeq" id="WP_354696464.1">
    <property type="nucleotide sequence ID" value="NZ_JAZHOG010000011.1"/>
</dbReference>
<protein>
    <recommendedName>
        <fullName evidence="4">Lipoprotein</fullName>
    </recommendedName>
</protein>
<feature type="signal peptide" evidence="1">
    <location>
        <begin position="1"/>
        <end position="20"/>
    </location>
</feature>
<reference evidence="2 3" key="1">
    <citation type="submission" date="2024-02" db="EMBL/GenBank/DDBJ databases">
        <title>A novel Wenzhouxiangellaceae bacterium, isolated from coastal sediments.</title>
        <authorList>
            <person name="Du Z.-J."/>
            <person name="Ye Y.-Q."/>
            <person name="Zhang X.-Y."/>
        </authorList>
    </citation>
    <scope>NUCLEOTIDE SEQUENCE [LARGE SCALE GENOMIC DNA]</scope>
    <source>
        <strain evidence="2 3">CH-27</strain>
    </source>
</reference>
<name>A0AAW9R8K5_9GAMM</name>
<evidence type="ECO:0000313" key="3">
    <source>
        <dbReference type="Proteomes" id="UP001359886"/>
    </source>
</evidence>
<keyword evidence="3" id="KW-1185">Reference proteome</keyword>
<comment type="caution">
    <text evidence="2">The sequence shown here is derived from an EMBL/GenBank/DDBJ whole genome shotgun (WGS) entry which is preliminary data.</text>
</comment>
<dbReference type="NCBIfam" id="NF047637">
    <property type="entry name" value="lipo_CC0125"/>
    <property type="match status" value="1"/>
</dbReference>
<proteinExistence type="predicted"/>
<evidence type="ECO:0008006" key="4">
    <source>
        <dbReference type="Google" id="ProtNLM"/>
    </source>
</evidence>
<gene>
    <name evidence="2" type="ORF">V3330_16040</name>
</gene>
<dbReference type="AlphaFoldDB" id="A0AAW9R8K5"/>
<feature type="chain" id="PRO_5043477338" description="Lipoprotein" evidence="1">
    <location>
        <begin position="21"/>
        <end position="176"/>
    </location>
</feature>
<sequence length="176" mass="19274">MITFRTATVTLACVFLAACTGPSVYRPADTEGAIGYDETRLTTQQYRVSFRGNRSTSASAVRDYALLRAAEVTLQNGYDWFEVLSSNTQTAERERLTTATEPVPARRVSRSCGLLGCTTTVDSGYAGVRVMATREDDYHTAHVEFTMGDGEPQAPSRVYNAAELAQSIRDRRLNGA</sequence>
<evidence type="ECO:0000313" key="2">
    <source>
        <dbReference type="EMBL" id="MEJ8569142.1"/>
    </source>
</evidence>
<organism evidence="2 3">
    <name type="scientific">Elongatibacter sediminis</name>
    <dbReference type="NCBI Taxonomy" id="3119006"/>
    <lineage>
        <taxon>Bacteria</taxon>
        <taxon>Pseudomonadati</taxon>
        <taxon>Pseudomonadota</taxon>
        <taxon>Gammaproteobacteria</taxon>
        <taxon>Chromatiales</taxon>
        <taxon>Wenzhouxiangellaceae</taxon>
        <taxon>Elongatibacter</taxon>
    </lineage>
</organism>
<accession>A0AAW9R8K5</accession>
<dbReference type="EMBL" id="JAZHOG010000011">
    <property type="protein sequence ID" value="MEJ8569142.1"/>
    <property type="molecule type" value="Genomic_DNA"/>
</dbReference>
<keyword evidence="1" id="KW-0732">Signal</keyword>
<evidence type="ECO:0000256" key="1">
    <source>
        <dbReference type="SAM" id="SignalP"/>
    </source>
</evidence>